<gene>
    <name evidence="2" type="primary">Stum</name>
</gene>
<keyword evidence="1" id="KW-1185">Reference proteome</keyword>
<proteinExistence type="predicted"/>
<evidence type="ECO:0000313" key="2">
    <source>
        <dbReference type="RefSeq" id="XP_073904945.1"/>
    </source>
</evidence>
<accession>A0AC58KJ62</accession>
<name>A0AC58KJ62_CASCN</name>
<reference evidence="2" key="1">
    <citation type="submission" date="2025-08" db="UniProtKB">
        <authorList>
            <consortium name="RefSeq"/>
        </authorList>
    </citation>
    <scope>IDENTIFICATION</scope>
</reference>
<protein>
    <submittedName>
        <fullName evidence="2">Protein stum homolog isoform X1</fullName>
    </submittedName>
</protein>
<sequence>MEPSHKDAEPAAAAAADPRGASSSSGVVVQVREKKGPLRAAIPYMPFPVAVICLFLNTFVPGLGTFVSAFTVLCGARTDLPDRHVCCVFWLNIAAALIQVLTAIVMVGWVMSIFWGMDMVILASEGRLPCLHTPHTLPAACSAHDAKVSSQIVGLQWVCQPVFHHCHTHT</sequence>
<dbReference type="RefSeq" id="XP_073904945.1">
    <property type="nucleotide sequence ID" value="XM_074048844.1"/>
</dbReference>
<evidence type="ECO:0000313" key="1">
    <source>
        <dbReference type="Proteomes" id="UP001732720"/>
    </source>
</evidence>
<dbReference type="Proteomes" id="UP001732720">
    <property type="component" value="Chromosome 11"/>
</dbReference>
<organism evidence="1 2">
    <name type="scientific">Castor canadensis</name>
    <name type="common">American beaver</name>
    <dbReference type="NCBI Taxonomy" id="51338"/>
    <lineage>
        <taxon>Eukaryota</taxon>
        <taxon>Metazoa</taxon>
        <taxon>Chordata</taxon>
        <taxon>Craniata</taxon>
        <taxon>Vertebrata</taxon>
        <taxon>Euteleostomi</taxon>
        <taxon>Mammalia</taxon>
        <taxon>Eutheria</taxon>
        <taxon>Euarchontoglires</taxon>
        <taxon>Glires</taxon>
        <taxon>Rodentia</taxon>
        <taxon>Castorimorpha</taxon>
        <taxon>Castoridae</taxon>
        <taxon>Castor</taxon>
    </lineage>
</organism>